<comment type="pathway">
    <text evidence="26">Glycan biosynthesis.</text>
</comment>
<evidence type="ECO:0000259" key="30">
    <source>
        <dbReference type="Pfam" id="PF17092"/>
    </source>
</evidence>
<comment type="subcellular location">
    <subcellularLocation>
        <location evidence="1">Cell inner membrane</location>
        <topology evidence="1">Single-pass type II membrane protein</topology>
    </subcellularLocation>
</comment>
<evidence type="ECO:0000256" key="22">
    <source>
        <dbReference type="ARBA" id="ARBA00023316"/>
    </source>
</evidence>
<evidence type="ECO:0000256" key="23">
    <source>
        <dbReference type="ARBA" id="ARBA00034000"/>
    </source>
</evidence>
<dbReference type="InterPro" id="IPR031376">
    <property type="entry name" value="PCB_OB"/>
</dbReference>
<evidence type="ECO:0000256" key="14">
    <source>
        <dbReference type="ARBA" id="ARBA00022801"/>
    </source>
</evidence>
<comment type="catalytic activity">
    <reaction evidence="25">
        <text>[GlcNAc-(1-&gt;4)-Mur2Ac(oyl-L-Ala-gamma-D-Glu-L-Lys-D-Ala-D-Ala)](n)-di-trans,octa-cis-undecaprenyl diphosphate + beta-D-GlcNAc-(1-&gt;4)-Mur2Ac(oyl-L-Ala-gamma-D-Glu-L-Lys-D-Ala-D-Ala)-di-trans,octa-cis-undecaprenyl diphosphate = [GlcNAc-(1-&gt;4)-Mur2Ac(oyl-L-Ala-gamma-D-Glu-L-Lys-D-Ala-D-Ala)](n+1)-di-trans,octa-cis-undecaprenyl diphosphate + di-trans,octa-cis-undecaprenyl diphosphate + H(+)</text>
        <dbReference type="Rhea" id="RHEA:23708"/>
        <dbReference type="Rhea" id="RHEA-COMP:9602"/>
        <dbReference type="Rhea" id="RHEA-COMP:9603"/>
        <dbReference type="ChEBI" id="CHEBI:15378"/>
        <dbReference type="ChEBI" id="CHEBI:58405"/>
        <dbReference type="ChEBI" id="CHEBI:60033"/>
        <dbReference type="ChEBI" id="CHEBI:78435"/>
        <dbReference type="EC" id="2.4.99.28"/>
    </reaction>
</comment>
<dbReference type="EC" id="3.4.16.4" evidence="5"/>
<evidence type="ECO:0000256" key="15">
    <source>
        <dbReference type="ARBA" id="ARBA00022960"/>
    </source>
</evidence>
<keyword evidence="22" id="KW-0961">Cell wall biogenesis/degradation</keyword>
<dbReference type="Proteomes" id="UP000007382">
    <property type="component" value="Chromosome"/>
</dbReference>
<evidence type="ECO:0000256" key="9">
    <source>
        <dbReference type="ARBA" id="ARBA00022645"/>
    </source>
</evidence>
<keyword evidence="13" id="KW-0812">Transmembrane</keyword>
<dbReference type="GO" id="GO:0008955">
    <property type="term" value="F:peptidoglycan glycosyltransferase activity"/>
    <property type="evidence" value="ECO:0007669"/>
    <property type="project" value="UniProtKB-EC"/>
</dbReference>
<dbReference type="Gene3D" id="1.10.3810.10">
    <property type="entry name" value="Biosynthetic peptidoglycan transglycosylase-like"/>
    <property type="match status" value="1"/>
</dbReference>
<reference evidence="32" key="2">
    <citation type="submission" date="2012-03" db="EMBL/GenBank/DDBJ databases">
        <title>The complete genome sequence of the pioneer microbe on fresh volcanic deposit, Leptospirillum ferrooxidans strain C2-3.</title>
        <authorList>
            <person name="Fujimura R."/>
            <person name="Sato Y."/>
            <person name="Nishizawa T."/>
            <person name="Nanba K."/>
            <person name="Oshima K."/>
            <person name="Hattori M."/>
            <person name="Kamijo T."/>
            <person name="Ohta H."/>
        </authorList>
    </citation>
    <scope>NUCLEOTIDE SEQUENCE [LARGE SCALE GENOMIC DNA]</scope>
    <source>
        <strain evidence="32">C2-3</strain>
    </source>
</reference>
<name>I0IKI2_LEPFC</name>
<keyword evidence="9" id="KW-0121">Carboxypeptidase</keyword>
<dbReference type="PATRIC" id="fig|1162668.3.peg.60"/>
<keyword evidence="10" id="KW-0645">Protease</keyword>
<dbReference type="EC" id="2.4.99.28" evidence="24"/>
<dbReference type="InterPro" id="IPR036950">
    <property type="entry name" value="PBP_transglycosylase"/>
</dbReference>
<accession>I0IKI2</accession>
<dbReference type="InterPro" id="IPR001264">
    <property type="entry name" value="Glyco_trans_51"/>
</dbReference>
<dbReference type="NCBIfam" id="TIGR02074">
    <property type="entry name" value="PBP_1a_fam"/>
    <property type="match status" value="1"/>
</dbReference>
<dbReference type="OrthoDB" id="9766909at2"/>
<evidence type="ECO:0000256" key="4">
    <source>
        <dbReference type="ARBA" id="ARBA00007739"/>
    </source>
</evidence>
<sequence>MKKKVFWFFLVILSLLIVASAGAGWIFMKKIEAGVPSVAFLKSFVPVTTSRIYDRNGKHIGSFYRERREYLPLKNIPPLVIRAVLAVEDAHFYEHGALAYGSIIRAAVSDVLAGYLREGASTITQQLARNIFLNHKKNLTRKLREAILSYRIERVLTKDEILELYLNQIYFGEGAYGVQAASQAFFGKDIHALTLPEAALMAGLIRSPVEFSPYAHPGASKRRQLVALERMEKVGYITHEEMKKAYGQPLVFRQRIQSKNPNAYFLEYLRRRLEMTMSATQLYGGGLRIFTSLDSRIQDIALHALRNGLRTIDRRKGFRGAVRHLSSRELREVERETVPLSTAEKGAFSLGGREEVTINSVGERGAFFSWEGHPGFIPKAKMLWAAKVLKGPDFDHDVKVLSPFSPVDILKPGDVVMAHLTGWIPVRKGWGILASLDQVPLIQGCVVAIDPKTGGILAMVGGYSFGRSKFNRVSQAIRQPGSSFKMIDYGSALEHGFTPSSILHDEPIVFADRAHHRVWRPKDYEHDFLGPIPMRKALAESINLATIRMVRRIGVGNVIAFGRRLGITTPLSHDLSLALGSSGVRPIELTAAYSVIANSGIREPVYSIRRVVNFRKTTVFEHIPSPTKVYDPAYDYMLTSMLQSVISEGTGRDALVLPRLLAGKTGTTNDFKDAWFIGFSPDIAVGVYVGMDDHRSMGRGEFGAHAALPIWIDIMKGALPLLPNTPFTVPDDIVNVRINPDTGRRAPENSTHFVTEIFRKGELPPREGTSEKHPDAEFYNLQGAP</sequence>
<keyword evidence="7" id="KW-1003">Cell membrane</keyword>
<keyword evidence="18" id="KW-1133">Transmembrane helix</keyword>
<evidence type="ECO:0000256" key="20">
    <source>
        <dbReference type="ARBA" id="ARBA00023251"/>
    </source>
</evidence>
<feature type="region of interest" description="Disordered" evidence="27">
    <location>
        <begin position="760"/>
        <end position="785"/>
    </location>
</feature>
<dbReference type="GO" id="GO:0009252">
    <property type="term" value="P:peptidoglycan biosynthetic process"/>
    <property type="evidence" value="ECO:0007669"/>
    <property type="project" value="UniProtKB-KW"/>
</dbReference>
<dbReference type="PANTHER" id="PTHR32282">
    <property type="entry name" value="BINDING PROTEIN TRANSPEPTIDASE, PUTATIVE-RELATED"/>
    <property type="match status" value="1"/>
</dbReference>
<dbReference type="InterPro" id="IPR023346">
    <property type="entry name" value="Lysozyme-like_dom_sf"/>
</dbReference>
<comment type="similarity">
    <text evidence="3">In the C-terminal section; belongs to the transpeptidase family.</text>
</comment>
<feature type="domain" description="Penicillin-binding protein OB-like" evidence="30">
    <location>
        <begin position="318"/>
        <end position="440"/>
    </location>
</feature>
<dbReference type="GO" id="GO:0006508">
    <property type="term" value="P:proteolysis"/>
    <property type="evidence" value="ECO:0007669"/>
    <property type="project" value="UniProtKB-KW"/>
</dbReference>
<keyword evidence="21" id="KW-0511">Multifunctional enzyme</keyword>
<dbReference type="GO" id="GO:0030288">
    <property type="term" value="C:outer membrane-bounded periplasmic space"/>
    <property type="evidence" value="ECO:0007669"/>
    <property type="project" value="TreeGrafter"/>
</dbReference>
<evidence type="ECO:0000256" key="3">
    <source>
        <dbReference type="ARBA" id="ARBA00007090"/>
    </source>
</evidence>
<evidence type="ECO:0000256" key="17">
    <source>
        <dbReference type="ARBA" id="ARBA00022984"/>
    </source>
</evidence>
<keyword evidence="15" id="KW-0133">Cell shape</keyword>
<evidence type="ECO:0000259" key="28">
    <source>
        <dbReference type="Pfam" id="PF00905"/>
    </source>
</evidence>
<dbReference type="GO" id="GO:0008658">
    <property type="term" value="F:penicillin binding"/>
    <property type="evidence" value="ECO:0007669"/>
    <property type="project" value="InterPro"/>
</dbReference>
<feature type="domain" description="Penicillin-binding protein transpeptidase" evidence="28">
    <location>
        <begin position="444"/>
        <end position="715"/>
    </location>
</feature>
<dbReference type="InterPro" id="IPR001460">
    <property type="entry name" value="PCN-bd_Tpept"/>
</dbReference>
<dbReference type="InterPro" id="IPR012338">
    <property type="entry name" value="Beta-lactam/transpept-like"/>
</dbReference>
<dbReference type="KEGG" id="lfc:LFE_0051"/>
<dbReference type="GO" id="GO:0009002">
    <property type="term" value="F:serine-type D-Ala-D-Ala carboxypeptidase activity"/>
    <property type="evidence" value="ECO:0007669"/>
    <property type="project" value="UniProtKB-EC"/>
</dbReference>
<evidence type="ECO:0000256" key="25">
    <source>
        <dbReference type="ARBA" id="ARBA00049902"/>
    </source>
</evidence>
<evidence type="ECO:0000256" key="18">
    <source>
        <dbReference type="ARBA" id="ARBA00022989"/>
    </source>
</evidence>
<evidence type="ECO:0000313" key="31">
    <source>
        <dbReference type="EMBL" id="BAM05781.1"/>
    </source>
</evidence>
<dbReference type="EMBL" id="AP012342">
    <property type="protein sequence ID" value="BAM05781.1"/>
    <property type="molecule type" value="Genomic_DNA"/>
</dbReference>
<dbReference type="Pfam" id="PF17092">
    <property type="entry name" value="PCB_OB"/>
    <property type="match status" value="1"/>
</dbReference>
<keyword evidence="32" id="KW-1185">Reference proteome</keyword>
<comment type="similarity">
    <text evidence="4">In the N-terminal section; belongs to the glycosyltransferase 51 family.</text>
</comment>
<dbReference type="SUPFAM" id="SSF56601">
    <property type="entry name" value="beta-lactamase/transpeptidase-like"/>
    <property type="match status" value="1"/>
</dbReference>
<dbReference type="Pfam" id="PF00912">
    <property type="entry name" value="Transgly"/>
    <property type="match status" value="1"/>
</dbReference>
<gene>
    <name evidence="31" type="ordered locus">LFE_0051</name>
</gene>
<dbReference type="STRING" id="1162668.LFE_0051"/>
<comment type="pathway">
    <text evidence="2">Cell wall biogenesis; peptidoglycan biosynthesis.</text>
</comment>
<dbReference type="Gene3D" id="3.40.710.10">
    <property type="entry name" value="DD-peptidase/beta-lactamase superfamily"/>
    <property type="match status" value="2"/>
</dbReference>
<keyword evidence="19" id="KW-0472">Membrane</keyword>
<evidence type="ECO:0000256" key="7">
    <source>
        <dbReference type="ARBA" id="ARBA00022475"/>
    </source>
</evidence>
<evidence type="ECO:0000256" key="8">
    <source>
        <dbReference type="ARBA" id="ARBA00022519"/>
    </source>
</evidence>
<dbReference type="GO" id="GO:0046677">
    <property type="term" value="P:response to antibiotic"/>
    <property type="evidence" value="ECO:0007669"/>
    <property type="project" value="UniProtKB-KW"/>
</dbReference>
<evidence type="ECO:0000256" key="1">
    <source>
        <dbReference type="ARBA" id="ARBA00004249"/>
    </source>
</evidence>
<evidence type="ECO:0000256" key="2">
    <source>
        <dbReference type="ARBA" id="ARBA00004752"/>
    </source>
</evidence>
<evidence type="ECO:0000256" key="16">
    <source>
        <dbReference type="ARBA" id="ARBA00022968"/>
    </source>
</evidence>
<evidence type="ECO:0000256" key="24">
    <source>
        <dbReference type="ARBA" id="ARBA00044770"/>
    </source>
</evidence>
<evidence type="ECO:0000256" key="12">
    <source>
        <dbReference type="ARBA" id="ARBA00022679"/>
    </source>
</evidence>
<keyword evidence="12 31" id="KW-0808">Transferase</keyword>
<dbReference type="Pfam" id="PF00905">
    <property type="entry name" value="Transpeptidase"/>
    <property type="match status" value="1"/>
</dbReference>
<evidence type="ECO:0000256" key="11">
    <source>
        <dbReference type="ARBA" id="ARBA00022676"/>
    </source>
</evidence>
<dbReference type="eggNOG" id="COG5009">
    <property type="taxonomic scope" value="Bacteria"/>
</dbReference>
<comment type="catalytic activity">
    <reaction evidence="23">
        <text>Preferential cleavage: (Ac)2-L-Lys-D-Ala-|-D-Ala. Also transpeptidation of peptidyl-alanyl moieties that are N-acyl substituents of D-alanine.</text>
        <dbReference type="EC" id="3.4.16.4"/>
    </reaction>
</comment>
<keyword evidence="16" id="KW-0735">Signal-anchor</keyword>
<evidence type="ECO:0000313" key="32">
    <source>
        <dbReference type="Proteomes" id="UP000007382"/>
    </source>
</evidence>
<feature type="domain" description="Glycosyl transferase family 51" evidence="29">
    <location>
        <begin position="57"/>
        <end position="231"/>
    </location>
</feature>
<evidence type="ECO:0000256" key="10">
    <source>
        <dbReference type="ARBA" id="ARBA00022670"/>
    </source>
</evidence>
<evidence type="ECO:0000256" key="21">
    <source>
        <dbReference type="ARBA" id="ARBA00023268"/>
    </source>
</evidence>
<dbReference type="RefSeq" id="WP_014448276.1">
    <property type="nucleotide sequence ID" value="NC_017094.1"/>
</dbReference>
<proteinExistence type="inferred from homology"/>
<dbReference type="SUPFAM" id="SSF53955">
    <property type="entry name" value="Lysozyme-like"/>
    <property type="match status" value="1"/>
</dbReference>
<evidence type="ECO:0000256" key="27">
    <source>
        <dbReference type="SAM" id="MobiDB-lite"/>
    </source>
</evidence>
<keyword evidence="14" id="KW-0378">Hydrolase</keyword>
<dbReference type="PANTHER" id="PTHR32282:SF27">
    <property type="entry name" value="PENICILLIN-BINDING PROTEIN 1A"/>
    <property type="match status" value="1"/>
</dbReference>
<evidence type="ECO:0000256" key="13">
    <source>
        <dbReference type="ARBA" id="ARBA00022692"/>
    </source>
</evidence>
<dbReference type="GO" id="GO:0008360">
    <property type="term" value="P:regulation of cell shape"/>
    <property type="evidence" value="ECO:0007669"/>
    <property type="project" value="UniProtKB-KW"/>
</dbReference>
<evidence type="ECO:0000256" key="19">
    <source>
        <dbReference type="ARBA" id="ARBA00023136"/>
    </source>
</evidence>
<organism evidence="31 32">
    <name type="scientific">Leptospirillum ferrooxidans (strain C2-3)</name>
    <dbReference type="NCBI Taxonomy" id="1162668"/>
    <lineage>
        <taxon>Bacteria</taxon>
        <taxon>Pseudomonadati</taxon>
        <taxon>Nitrospirota</taxon>
        <taxon>Nitrospiria</taxon>
        <taxon>Nitrospirales</taxon>
        <taxon>Nitrospiraceae</taxon>
        <taxon>Leptospirillum</taxon>
    </lineage>
</organism>
<dbReference type="HOGENOM" id="CLU_006354_2_4_0"/>
<dbReference type="GO" id="GO:0005886">
    <property type="term" value="C:plasma membrane"/>
    <property type="evidence" value="ECO:0007669"/>
    <property type="project" value="UniProtKB-SubCell"/>
</dbReference>
<dbReference type="FunFam" id="1.10.3810.10:FF:000003">
    <property type="entry name" value="Penicillin-binding protein 1a"/>
    <property type="match status" value="1"/>
</dbReference>
<evidence type="ECO:0000259" key="29">
    <source>
        <dbReference type="Pfam" id="PF00912"/>
    </source>
</evidence>
<keyword evidence="8" id="KW-0997">Cell inner membrane</keyword>
<dbReference type="AlphaFoldDB" id="I0IKI2"/>
<evidence type="ECO:0000256" key="5">
    <source>
        <dbReference type="ARBA" id="ARBA00012448"/>
    </source>
</evidence>
<keyword evidence="11" id="KW-0328">Glycosyltransferase</keyword>
<evidence type="ECO:0000256" key="26">
    <source>
        <dbReference type="ARBA" id="ARBA00060592"/>
    </source>
</evidence>
<reference evidence="31 32" key="1">
    <citation type="journal article" date="2012" name="J. Bacteriol.">
        <title>Complete Genome Sequence of Leptospirillum ferrooxidans Strain C2-3, Isolated from a Fresh Volcanic Ash Deposit on the Island of Miyake, Japan.</title>
        <authorList>
            <person name="Fujimura R."/>
            <person name="Sato Y."/>
            <person name="Nishizawa T."/>
            <person name="Oshima K."/>
            <person name="Kim S.-W."/>
            <person name="Hattori M."/>
            <person name="Kamijo T."/>
            <person name="Ohta H."/>
        </authorList>
    </citation>
    <scope>NUCLEOTIDE SEQUENCE [LARGE SCALE GENOMIC DNA]</scope>
    <source>
        <strain evidence="31 32">C2-3</strain>
    </source>
</reference>
<keyword evidence="17" id="KW-0573">Peptidoglycan synthesis</keyword>
<protein>
    <recommendedName>
        <fullName evidence="6">Penicillin-binding protein 1A</fullName>
        <ecNumber evidence="24">2.4.99.28</ecNumber>
        <ecNumber evidence="5">3.4.16.4</ecNumber>
    </recommendedName>
</protein>
<dbReference type="GO" id="GO:0071555">
    <property type="term" value="P:cell wall organization"/>
    <property type="evidence" value="ECO:0007669"/>
    <property type="project" value="UniProtKB-KW"/>
</dbReference>
<dbReference type="InterPro" id="IPR050396">
    <property type="entry name" value="Glycosyltr_51/Transpeptidase"/>
</dbReference>
<feature type="compositionally biased region" description="Basic and acidic residues" evidence="27">
    <location>
        <begin position="760"/>
        <end position="776"/>
    </location>
</feature>
<keyword evidence="20" id="KW-0046">Antibiotic resistance</keyword>
<evidence type="ECO:0000256" key="6">
    <source>
        <dbReference type="ARBA" id="ARBA00018638"/>
    </source>
</evidence>